<dbReference type="PANTHER" id="PTHR22767:SF2">
    <property type="entry name" value="N(ALPHA)-ACETYLTRANSFERASE 15_16, ISOFORM A"/>
    <property type="match status" value="1"/>
</dbReference>
<feature type="region of interest" description="Disordered" evidence="4">
    <location>
        <begin position="583"/>
        <end position="658"/>
    </location>
</feature>
<keyword evidence="1" id="KW-0677">Repeat</keyword>
<comment type="caution">
    <text evidence="5">The sequence shown here is derived from an EMBL/GenBank/DDBJ whole genome shotgun (WGS) entry which is preliminary data.</text>
</comment>
<reference evidence="5" key="1">
    <citation type="submission" date="2024-06" db="EMBL/GenBank/DDBJ databases">
        <authorList>
            <person name="Liu X."/>
            <person name="Lenzi L."/>
            <person name="Haldenby T S."/>
            <person name="Uol C."/>
        </authorList>
    </citation>
    <scope>NUCLEOTIDE SEQUENCE</scope>
</reference>
<dbReference type="InterPro" id="IPR011990">
    <property type="entry name" value="TPR-like_helical_dom_sf"/>
</dbReference>
<dbReference type="Pfam" id="PF13181">
    <property type="entry name" value="TPR_8"/>
    <property type="match status" value="1"/>
</dbReference>
<dbReference type="Gene3D" id="1.25.40.1010">
    <property type="match status" value="1"/>
</dbReference>
<proteinExistence type="predicted"/>
<dbReference type="FunFam" id="1.25.40.1040:FF:000003">
    <property type="entry name" value="N-terminal acetyltransferase A, auxiliary subunit"/>
    <property type="match status" value="1"/>
</dbReference>
<feature type="repeat" description="TPR" evidence="3">
    <location>
        <begin position="84"/>
        <end position="117"/>
    </location>
</feature>
<dbReference type="InterPro" id="IPR021183">
    <property type="entry name" value="NatA_aux_su"/>
</dbReference>
<feature type="compositionally biased region" description="Polar residues" evidence="4">
    <location>
        <begin position="583"/>
        <end position="597"/>
    </location>
</feature>
<dbReference type="Proteomes" id="UP001497525">
    <property type="component" value="Unassembled WGS sequence"/>
</dbReference>
<evidence type="ECO:0000256" key="2">
    <source>
        <dbReference type="ARBA" id="ARBA00022803"/>
    </source>
</evidence>
<evidence type="ECO:0000256" key="1">
    <source>
        <dbReference type="ARBA" id="ARBA00022737"/>
    </source>
</evidence>
<dbReference type="SMART" id="SM00028">
    <property type="entry name" value="TPR"/>
    <property type="match status" value="4"/>
</dbReference>
<keyword evidence="2 3" id="KW-0802">TPR repeat</keyword>
<dbReference type="PANTHER" id="PTHR22767">
    <property type="entry name" value="N-TERMINAL ACETYLTRANSFERASE-RELATED"/>
    <property type="match status" value="1"/>
</dbReference>
<evidence type="ECO:0000313" key="6">
    <source>
        <dbReference type="Proteomes" id="UP001497525"/>
    </source>
</evidence>
<sequence length="970" mass="110511">MSKQNNPNTLPPKELSIFKRVVKYYDQKQYKNGLKCARQILGNPKYAEHGETLAMKGILLNCLGKKEEAREYVKRGLKANISSFVCWHIYGLIQKSDRKYDEAIKCYLQALRLDNDNLQVLRDLSVLQMQLRNYEGCKETRYKLLMLRPSQRASWIGYALTHHLLGNYDTALTILGEFQKGQSDTAPGYESSELIMYQVMIMLESNKHEKALTYLNEHFKEIVDVVSALETKTQLLLELGQLDAAKECAWELVERNMENGLYFDYLSKANGASGDPSAENMAIRRKTLEEVLERYPRSRLAKRLILQCYTGDEFAKHLDAYLRCHMRKGAPPLFKQLENLWSNPQNTETLERLLNQYQSNIKEKQSFDADGSEKEPPSTSIWLNYFIAQYLNYKKDYKGALGIIDSQLEVTPTLVDFYVLKADVFYSAGDVITASRWMEEAQSLDTADRYINARCTKFMVQAHRQEDAVAMASKFTRGNTSAADYLSEMQCMWFLTENARTLKDLCKYGEALKLCHEVEQHYRNILDDQLDFHSYCLRKGTLRAYIETLRLEDRLRDHPSYFEVAKLAIEIYIHLFAHPVNTNDSATEGTKGTMSTSEAKKLRNKQRKAARRAEAEAAKARAEQERKEQALRSRQPPGDDADPDRPVAADVGLDPKVLGKPDDPLEEACKFLRPLLDLAPKRIEVHCLAYEIYERKRKWLLMLKSIMRGMALPGSQNHTWFHACCVRFLLQLQQNSDQLRADSASPVYRVLIEEVPKLFEGWPDAPTSLPSTFNDEFLLRNKLSFPHVFRAVLLRALIEPAAKTEHLANLPVPSDGLLNTTWEECASALNLLKTADDTVLGSIDPSVLEKFRLACAHQFPMSIAFLTDAERDELRTKMIAEGAATAVCGLYTNYQRSDMDHSGPKGEADEIVTDALEKLHITNKLVNGEVGDVKDEVKADSDLHSSKAKNLKKNSQSAAKEVPVRPTVTL</sequence>
<feature type="region of interest" description="Disordered" evidence="4">
    <location>
        <begin position="941"/>
        <end position="970"/>
    </location>
</feature>
<dbReference type="PROSITE" id="PS50005">
    <property type="entry name" value="TPR"/>
    <property type="match status" value="1"/>
</dbReference>
<dbReference type="Pfam" id="PF12569">
    <property type="entry name" value="NatA_aux_su"/>
    <property type="match status" value="1"/>
</dbReference>
<dbReference type="SUPFAM" id="SSF48452">
    <property type="entry name" value="TPR-like"/>
    <property type="match status" value="2"/>
</dbReference>
<dbReference type="EMBL" id="CAXLJL010000267">
    <property type="protein sequence ID" value="CAL5135596.1"/>
    <property type="molecule type" value="Genomic_DNA"/>
</dbReference>
<name>A0AAV2THL9_CALDB</name>
<dbReference type="Gene3D" id="1.25.40.1040">
    <property type="match status" value="1"/>
</dbReference>
<dbReference type="PIRSF" id="PIRSF000422">
    <property type="entry name" value="N-terminal-AcTrfase-A_aux_su"/>
    <property type="match status" value="1"/>
</dbReference>
<feature type="compositionally biased region" description="Basic and acidic residues" evidence="4">
    <location>
        <begin position="611"/>
        <end position="631"/>
    </location>
</feature>
<evidence type="ECO:0000256" key="4">
    <source>
        <dbReference type="SAM" id="MobiDB-lite"/>
    </source>
</evidence>
<accession>A0AAV2THL9</accession>
<evidence type="ECO:0000313" key="5">
    <source>
        <dbReference type="EMBL" id="CAL5135596.1"/>
    </source>
</evidence>
<protein>
    <submittedName>
        <fullName evidence="5">Uncharacterized protein</fullName>
    </submittedName>
</protein>
<dbReference type="GO" id="GO:0031415">
    <property type="term" value="C:NatA complex"/>
    <property type="evidence" value="ECO:0007669"/>
    <property type="project" value="TreeGrafter"/>
</dbReference>
<dbReference type="AlphaFoldDB" id="A0AAV2THL9"/>
<dbReference type="InterPro" id="IPR019734">
    <property type="entry name" value="TPR_rpt"/>
</dbReference>
<evidence type="ECO:0000256" key="3">
    <source>
        <dbReference type="PROSITE-ProRule" id="PRU00339"/>
    </source>
</evidence>
<gene>
    <name evidence="5" type="ORF">CDAUBV1_LOCUS9727</name>
</gene>
<organism evidence="5 6">
    <name type="scientific">Calicophoron daubneyi</name>
    <name type="common">Rumen fluke</name>
    <name type="synonym">Paramphistomum daubneyi</name>
    <dbReference type="NCBI Taxonomy" id="300641"/>
    <lineage>
        <taxon>Eukaryota</taxon>
        <taxon>Metazoa</taxon>
        <taxon>Spiralia</taxon>
        <taxon>Lophotrochozoa</taxon>
        <taxon>Platyhelminthes</taxon>
        <taxon>Trematoda</taxon>
        <taxon>Digenea</taxon>
        <taxon>Plagiorchiida</taxon>
        <taxon>Pronocephalata</taxon>
        <taxon>Paramphistomoidea</taxon>
        <taxon>Paramphistomidae</taxon>
        <taxon>Calicophoron</taxon>
    </lineage>
</organism>